<comment type="subcellular location">
    <subcellularLocation>
        <location evidence="2">Cytoplasm</location>
    </subcellularLocation>
</comment>
<dbReference type="SUPFAM" id="SSF89919">
    <property type="entry name" value="Ribosome-binding factor A, RbfA"/>
    <property type="match status" value="1"/>
</dbReference>
<dbReference type="EMBL" id="JALJYF010000001">
    <property type="protein sequence ID" value="MCP1726967.1"/>
    <property type="molecule type" value="Genomic_DNA"/>
</dbReference>
<keyword evidence="2" id="KW-0963">Cytoplasm</keyword>
<keyword evidence="1 2" id="KW-0690">Ribosome biogenesis</keyword>
<evidence type="ECO:0000256" key="3">
    <source>
        <dbReference type="SAM" id="MobiDB-lite"/>
    </source>
</evidence>
<keyword evidence="5" id="KW-1185">Reference proteome</keyword>
<reference evidence="4 5" key="1">
    <citation type="submission" date="2022-03" db="EMBL/GenBank/DDBJ databases">
        <title>Genomic Encyclopedia of Type Strains, Phase III (KMG-III): the genomes of soil and plant-associated and newly described type strains.</title>
        <authorList>
            <person name="Whitman W."/>
        </authorList>
    </citation>
    <scope>NUCLEOTIDE SEQUENCE [LARGE SCALE GENOMIC DNA]</scope>
    <source>
        <strain evidence="4 5">BSker1</strain>
    </source>
</reference>
<sequence length="136" mass="15431">MKEPQTARQRKLAEEMKRRLSLIIREEVDHDAAWQVTVTAVEVAKDLSRANVWVDFLGDPPEDLMDSLKAAGRPLRARLGRTMYIRRAPELVFMHDDSLERGSHLSSLIDQAVSDDRRRQGNDGEPENDGDPPKDG</sequence>
<evidence type="ECO:0000256" key="2">
    <source>
        <dbReference type="HAMAP-Rule" id="MF_00003"/>
    </source>
</evidence>
<dbReference type="HAMAP" id="MF_00003">
    <property type="entry name" value="RbfA"/>
    <property type="match status" value="1"/>
</dbReference>
<dbReference type="PANTHER" id="PTHR33515:SF1">
    <property type="entry name" value="RIBOSOME-BINDING FACTOR A, CHLOROPLASTIC-RELATED"/>
    <property type="match status" value="1"/>
</dbReference>
<dbReference type="InterPro" id="IPR020053">
    <property type="entry name" value="Ribosome-bd_factorA_CS"/>
</dbReference>
<dbReference type="RefSeq" id="WP_253446090.1">
    <property type="nucleotide sequence ID" value="NZ_JALJYF010000001.1"/>
</dbReference>
<dbReference type="Pfam" id="PF02033">
    <property type="entry name" value="RBFA"/>
    <property type="match status" value="1"/>
</dbReference>
<gene>
    <name evidence="2" type="primary">rbfA</name>
    <name evidence="4" type="ORF">J2T60_000932</name>
</gene>
<comment type="subunit">
    <text evidence="2">Monomer. Binds 30S ribosomal subunits, but not 50S ribosomal subunits or 70S ribosomes.</text>
</comment>
<accession>A0ABT1GAL7</accession>
<dbReference type="PANTHER" id="PTHR33515">
    <property type="entry name" value="RIBOSOME-BINDING FACTOR A, CHLOROPLASTIC-RELATED"/>
    <property type="match status" value="1"/>
</dbReference>
<evidence type="ECO:0000313" key="5">
    <source>
        <dbReference type="Proteomes" id="UP001523550"/>
    </source>
</evidence>
<dbReference type="InterPro" id="IPR015946">
    <property type="entry name" value="KH_dom-like_a/b"/>
</dbReference>
<dbReference type="InterPro" id="IPR000238">
    <property type="entry name" value="RbfA"/>
</dbReference>
<dbReference type="PROSITE" id="PS01319">
    <property type="entry name" value="RBFA"/>
    <property type="match status" value="1"/>
</dbReference>
<dbReference type="InterPro" id="IPR023799">
    <property type="entry name" value="RbfA_dom_sf"/>
</dbReference>
<comment type="function">
    <text evidence="2">One of several proteins that assist in the late maturation steps of the functional core of the 30S ribosomal subunit. Associates with free 30S ribosomal subunits (but not with 30S subunits that are part of 70S ribosomes or polysomes). Required for efficient processing of 16S rRNA. May interact with the 5'-terminal helix region of 16S rRNA.</text>
</comment>
<name>A0ABT1GAL7_9GAMM</name>
<dbReference type="NCBIfam" id="TIGR00082">
    <property type="entry name" value="rbfA"/>
    <property type="match status" value="1"/>
</dbReference>
<protein>
    <recommendedName>
        <fullName evidence="2">Ribosome-binding factor A</fullName>
    </recommendedName>
</protein>
<evidence type="ECO:0000256" key="1">
    <source>
        <dbReference type="ARBA" id="ARBA00022517"/>
    </source>
</evidence>
<comment type="caution">
    <text evidence="4">The sequence shown here is derived from an EMBL/GenBank/DDBJ whole genome shotgun (WGS) entry which is preliminary data.</text>
</comment>
<organism evidence="4 5">
    <name type="scientific">Natronospira proteinivora</name>
    <dbReference type="NCBI Taxonomy" id="1807133"/>
    <lineage>
        <taxon>Bacteria</taxon>
        <taxon>Pseudomonadati</taxon>
        <taxon>Pseudomonadota</taxon>
        <taxon>Gammaproteobacteria</taxon>
        <taxon>Natronospirales</taxon>
        <taxon>Natronospiraceae</taxon>
        <taxon>Natronospira</taxon>
    </lineage>
</organism>
<dbReference type="Gene3D" id="3.30.300.20">
    <property type="match status" value="1"/>
</dbReference>
<proteinExistence type="inferred from homology"/>
<comment type="similarity">
    <text evidence="2">Belongs to the RbfA family.</text>
</comment>
<dbReference type="Proteomes" id="UP001523550">
    <property type="component" value="Unassembled WGS sequence"/>
</dbReference>
<evidence type="ECO:0000313" key="4">
    <source>
        <dbReference type="EMBL" id="MCP1726967.1"/>
    </source>
</evidence>
<feature type="region of interest" description="Disordered" evidence="3">
    <location>
        <begin position="104"/>
        <end position="136"/>
    </location>
</feature>